<dbReference type="VEuPathDB" id="VectorBase:AALB017348"/>
<dbReference type="EnsemblMetazoa" id="AALB002648-RA">
    <property type="protein sequence ID" value="AALB002648-PA"/>
    <property type="gene ID" value="AALB002648"/>
</dbReference>
<feature type="region of interest" description="Disordered" evidence="1">
    <location>
        <begin position="653"/>
        <end position="679"/>
    </location>
</feature>
<dbReference type="VEuPathDB" id="VectorBase:AALB20_030034"/>
<accession>A0A182F824</accession>
<feature type="compositionally biased region" description="Basic and acidic residues" evidence="1">
    <location>
        <begin position="655"/>
        <end position="666"/>
    </location>
</feature>
<sequence length="1088" mass="122273">MLRISKETFDEIKSLSDHGTDPVQEGKLVKSKLTNLLVWKRALLPDIVTDFYHGRGVRSLLPPSGTSSSIDEAEQQRLANIWNHFSNTNLGVEMPIRKQNGSGNEPRERAERAALVFTRGGSMGYLLAIAIPLLVPGRNIYLSHNFEANYGVPTNETQYFQWYQRFKDNNFNLTEAIATSRHERRRRNLHGFNRSYFYGQLMERMELYGLNGTGCMLRIICEMRETPVEEHNGVFGDVLGVILSPSSSMDEGLPVMYYEAETTGANEGCDQYRGFCATDLLELVSTVFHNLLRSFYCYSLSRNMTCDGETVQHGIARSRQKRIVFPLNGAMGILFAIALPLDIPDRNLFVSYNIEANYNSPADATIFTEGFANYIKGIVEPLTAPSRPVEQFGIRRRSARKSQKKAYRPQITRKNIYRMMLKHLQSQHFNGKACLQRIICEAALHPFDEPNGLVGDLIQIILSPSNSKDENIPKDYLLAELMGSNGSCEQYHTGCPKNPLNYACVPVLLLLVVFPSEATRNVSAEVEEGRLLVRGKPVLVYPLTAPSRHQLIVGIGVPVQELLHSVVFGWVLKAQYYLPSKPGDYEPVNLDNWNDSRRAFPEPRARRAVERYEVDNVSIRVEPLLPSEPSKQPDDGFEDDLLMDDDDELIEEDESKATDADSKASEAGEGTSGTPETVYSAEHSRWSVYRAIETLSEGYGLGGRPCMLRTICEAADAQFTHTGGVFAELLHIILSPSSTNESTSDHRDNEYFRAEHLGRSGAPCATIFRECSTSLLDMFSGIHDYPFRTGMSDEFAFRVFGLLLVSIILLPTTRSDFIPWLIVPETAPTRHQLISGIGIPVGTPESITSGWVIKAQYFLPTKVDDLKPELWENWNDSRRALTKRDLAVPVTQLPNQAPHHEHYDADNVVVREEKLPDEPAGDSDEFDDGDDAYWIDEEDEQLPKDSAAIPAPNELDPKVLEGYSAEQSRWTSYKAMEKLSENYGLAGRPCVLRSVCEAAAEQFTHTGGIFAELLHIVFTPSSTSEPVSEHRDNEYFRAEQLGRSGAPCERLFPECVHSLLDIFTGVHDPITNSMRLLHDEVKAYLMRK</sequence>
<dbReference type="VEuPathDB" id="VectorBase:AALB017345"/>
<dbReference type="VEuPathDB" id="VectorBase:AALB017344"/>
<dbReference type="Proteomes" id="UP000069272">
    <property type="component" value="Chromosome 2R"/>
</dbReference>
<dbReference type="AlphaFoldDB" id="A0A182F824"/>
<dbReference type="VEuPathDB" id="VectorBase:AALB20_029960"/>
<evidence type="ECO:0000313" key="2">
    <source>
        <dbReference type="EnsemblMetazoa" id="AALB002648-PA"/>
    </source>
</evidence>
<dbReference type="Pfam" id="PF07841">
    <property type="entry name" value="DM4_12"/>
    <property type="match status" value="4"/>
</dbReference>
<name>A0A182F824_ANOAL</name>
<reference evidence="2" key="2">
    <citation type="submission" date="2022-08" db="UniProtKB">
        <authorList>
            <consortium name="EnsemblMetazoa"/>
        </authorList>
    </citation>
    <scope>IDENTIFICATION</scope>
    <source>
        <strain evidence="2">STECLA/ALBI9_A</strain>
    </source>
</reference>
<organism evidence="2 3">
    <name type="scientific">Anopheles albimanus</name>
    <name type="common">New world malaria mosquito</name>
    <dbReference type="NCBI Taxonomy" id="7167"/>
    <lineage>
        <taxon>Eukaryota</taxon>
        <taxon>Metazoa</taxon>
        <taxon>Ecdysozoa</taxon>
        <taxon>Arthropoda</taxon>
        <taxon>Hexapoda</taxon>
        <taxon>Insecta</taxon>
        <taxon>Pterygota</taxon>
        <taxon>Neoptera</taxon>
        <taxon>Endopterygota</taxon>
        <taxon>Diptera</taxon>
        <taxon>Nematocera</taxon>
        <taxon>Culicoidea</taxon>
        <taxon>Culicidae</taxon>
        <taxon>Anophelinae</taxon>
        <taxon>Anopheles</taxon>
    </lineage>
</organism>
<dbReference type="InterPro" id="IPR006631">
    <property type="entry name" value="DM4_12"/>
</dbReference>
<dbReference type="VEuPathDB" id="VectorBase:AALB20_037728"/>
<dbReference type="SMART" id="SM00718">
    <property type="entry name" value="DM4_12"/>
    <property type="match status" value="4"/>
</dbReference>
<proteinExistence type="predicted"/>
<protein>
    <submittedName>
        <fullName evidence="2">Uncharacterized protein</fullName>
    </submittedName>
</protein>
<dbReference type="VEuPathDB" id="VectorBase:AALB20_038082"/>
<evidence type="ECO:0000256" key="1">
    <source>
        <dbReference type="SAM" id="MobiDB-lite"/>
    </source>
</evidence>
<reference evidence="2 3" key="1">
    <citation type="journal article" date="2017" name="G3 (Bethesda)">
        <title>The Physical Genome Mapping of Anopheles albimanus Corrected Scaffold Misassemblies and Identified Interarm Rearrangements in Genus Anopheles.</title>
        <authorList>
            <person name="Artemov G.N."/>
            <person name="Peery A.N."/>
            <person name="Jiang X."/>
            <person name="Tu Z."/>
            <person name="Stegniy V.N."/>
            <person name="Sharakhova M.V."/>
            <person name="Sharakhov I.V."/>
        </authorList>
    </citation>
    <scope>NUCLEOTIDE SEQUENCE [LARGE SCALE GENOMIC DNA]</scope>
    <source>
        <strain evidence="2 3">ALBI9_A</strain>
    </source>
</reference>
<dbReference type="PANTHER" id="PTHR21398:SF21">
    <property type="entry name" value="AGAP004005-PA"/>
    <property type="match status" value="1"/>
</dbReference>
<keyword evidence="3" id="KW-1185">Reference proteome</keyword>
<dbReference type="PANTHER" id="PTHR21398">
    <property type="entry name" value="AGAP007094-PA"/>
    <property type="match status" value="1"/>
</dbReference>
<evidence type="ECO:0000313" key="3">
    <source>
        <dbReference type="Proteomes" id="UP000069272"/>
    </source>
</evidence>
<dbReference type="VEuPathDB" id="VectorBase:AALB017346"/>